<dbReference type="InterPro" id="IPR050817">
    <property type="entry name" value="DjlA_DnaK_co-chaperone"/>
</dbReference>
<comment type="caution">
    <text evidence="3">The sequence shown here is derived from an EMBL/GenBank/DDBJ whole genome shotgun (WGS) entry which is preliminary data.</text>
</comment>
<evidence type="ECO:0000259" key="2">
    <source>
        <dbReference type="PROSITE" id="PS50076"/>
    </source>
</evidence>
<gene>
    <name evidence="3" type="ORF">COT97_01505</name>
</gene>
<dbReference type="SMART" id="SM00271">
    <property type="entry name" value="DnaJ"/>
    <property type="match status" value="1"/>
</dbReference>
<evidence type="ECO:0000256" key="1">
    <source>
        <dbReference type="SAM" id="Phobius"/>
    </source>
</evidence>
<reference evidence="4" key="1">
    <citation type="submission" date="2017-09" db="EMBL/GenBank/DDBJ databases">
        <title>Depth-based differentiation of microbial function through sediment-hosted aquifers and enrichment of novel symbionts in the deep terrestrial subsurface.</title>
        <authorList>
            <person name="Probst A.J."/>
            <person name="Ladd B."/>
            <person name="Jarett J.K."/>
            <person name="Geller-Mcgrath D.E."/>
            <person name="Sieber C.M.K."/>
            <person name="Emerson J.B."/>
            <person name="Anantharaman K."/>
            <person name="Thomas B.C."/>
            <person name="Malmstrom R."/>
            <person name="Stieglmeier M."/>
            <person name="Klingl A."/>
            <person name="Woyke T."/>
            <person name="Ryan C.M."/>
            <person name="Banfield J.F."/>
        </authorList>
    </citation>
    <scope>NUCLEOTIDE SEQUENCE [LARGE SCALE GENOMIC DNA]</scope>
</reference>
<dbReference type="PANTHER" id="PTHR24074">
    <property type="entry name" value="CO-CHAPERONE PROTEIN DJLA"/>
    <property type="match status" value="1"/>
</dbReference>
<dbReference type="PROSITE" id="PS50076">
    <property type="entry name" value="DNAJ_2"/>
    <property type="match status" value="1"/>
</dbReference>
<dbReference type="Proteomes" id="UP000229901">
    <property type="component" value="Unassembled WGS sequence"/>
</dbReference>
<evidence type="ECO:0000313" key="4">
    <source>
        <dbReference type="Proteomes" id="UP000229901"/>
    </source>
</evidence>
<feature type="transmembrane region" description="Helical" evidence="1">
    <location>
        <begin position="6"/>
        <end position="27"/>
    </location>
</feature>
<keyword evidence="1" id="KW-0812">Transmembrane</keyword>
<dbReference type="Pfam" id="PF00226">
    <property type="entry name" value="DnaJ"/>
    <property type="match status" value="1"/>
</dbReference>
<evidence type="ECO:0000313" key="3">
    <source>
        <dbReference type="EMBL" id="PIR94364.1"/>
    </source>
</evidence>
<dbReference type="AlphaFoldDB" id="A0A2H0V5I0"/>
<dbReference type="InterPro" id="IPR001623">
    <property type="entry name" value="DnaJ_domain"/>
</dbReference>
<dbReference type="EMBL" id="PFAP01000007">
    <property type="protein sequence ID" value="PIR94364.1"/>
    <property type="molecule type" value="Genomic_DNA"/>
</dbReference>
<dbReference type="SUPFAM" id="SSF46565">
    <property type="entry name" value="Chaperone J-domain"/>
    <property type="match status" value="1"/>
</dbReference>
<dbReference type="InterPro" id="IPR036869">
    <property type="entry name" value="J_dom_sf"/>
</dbReference>
<dbReference type="PRINTS" id="PR00625">
    <property type="entry name" value="JDOMAIN"/>
</dbReference>
<dbReference type="CDD" id="cd06257">
    <property type="entry name" value="DnaJ"/>
    <property type="match status" value="1"/>
</dbReference>
<organism evidence="3 4">
    <name type="scientific">Candidatus Falkowbacteria bacterium CG10_big_fil_rev_8_21_14_0_10_39_11</name>
    <dbReference type="NCBI Taxonomy" id="1974565"/>
    <lineage>
        <taxon>Bacteria</taxon>
        <taxon>Candidatus Falkowiibacteriota</taxon>
    </lineage>
</organism>
<accession>A0A2H0V5I0</accession>
<protein>
    <recommendedName>
        <fullName evidence="2">J domain-containing protein</fullName>
    </recommendedName>
</protein>
<dbReference type="Gene3D" id="1.10.287.110">
    <property type="entry name" value="DnaJ domain"/>
    <property type="match status" value="1"/>
</dbReference>
<proteinExistence type="predicted"/>
<keyword evidence="1" id="KW-1133">Transmembrane helix</keyword>
<sequence length="262" mass="29666">MIWQVVFIVLIIGSILVGLGLVLSSFIEKEDDSKVDLVYKISRDVHKTFEGVLHAGRKQYETSSVGRKNIIADMAIMAVWDMVIKNLSHLDPATKVRQEIEKLVQETLVVVDRARVNAENHGSVDAEQYVENCMEELHDIANSISDSKSFGEIKKKILQIKRDMKIVAEADSFDDDGDQSDSKQTSQTKTSDYYGILGVKATATKSEIRTAYLKLASEYHPDKYSHLATEMQKIAKERFLKINEAYEVLSSAQKRKQYDQTL</sequence>
<keyword evidence="1" id="KW-0472">Membrane</keyword>
<feature type="domain" description="J" evidence="2">
    <location>
        <begin position="192"/>
        <end position="262"/>
    </location>
</feature>
<name>A0A2H0V5I0_9BACT</name>